<evidence type="ECO:0008006" key="4">
    <source>
        <dbReference type="Google" id="ProtNLM"/>
    </source>
</evidence>
<gene>
    <name evidence="2" type="ORF">K8U91_04115</name>
</gene>
<comment type="caution">
    <text evidence="2">The sequence shown here is derived from an EMBL/GenBank/DDBJ whole genome shotgun (WGS) entry which is preliminary data.</text>
</comment>
<evidence type="ECO:0000313" key="3">
    <source>
        <dbReference type="Proteomes" id="UP000757103"/>
    </source>
</evidence>
<evidence type="ECO:0000256" key="1">
    <source>
        <dbReference type="SAM" id="SignalP"/>
    </source>
</evidence>
<proteinExistence type="predicted"/>
<reference evidence="2" key="1">
    <citation type="journal article" date="2021" name="PeerJ">
        <title>Extensive microbial diversity within the chicken gut microbiome revealed by metagenomics and culture.</title>
        <authorList>
            <person name="Gilroy R."/>
            <person name="Ravi A."/>
            <person name="Getino M."/>
            <person name="Pursley I."/>
            <person name="Horton D.L."/>
            <person name="Alikhan N.F."/>
            <person name="Baker D."/>
            <person name="Gharbi K."/>
            <person name="Hall N."/>
            <person name="Watson M."/>
            <person name="Adriaenssens E.M."/>
            <person name="Foster-Nyarko E."/>
            <person name="Jarju S."/>
            <person name="Secka A."/>
            <person name="Antonio M."/>
            <person name="Oren A."/>
            <person name="Chaudhuri R.R."/>
            <person name="La Ragione R."/>
            <person name="Hildebrand F."/>
            <person name="Pallen M.J."/>
        </authorList>
    </citation>
    <scope>NUCLEOTIDE SEQUENCE</scope>
    <source>
        <strain evidence="2">CHK121-7720</strain>
    </source>
</reference>
<sequence length="225" mass="25396">MIAKTMKIVTALAIAVAVLASCSSGNDLGMASQEAVAKVKELVKSQVPADAKVYRVEWREDRGDRKLENVLSEVSVFYITPDNNDYLLVLNRDGDFKADGPSESRGQTYAYEPTTALDLNAIDAATLQKWGEEGDKLLQAEEEGDQYELKSVENFTFYTLPVEQSRVERWNTDSSYKADSQKQYAYFSLNYTKKGEKSEMNGRLLTTNYYTVPFRVNELGQVEFE</sequence>
<feature type="signal peptide" evidence="1">
    <location>
        <begin position="1"/>
        <end position="20"/>
    </location>
</feature>
<name>A0A921MQC1_9BACT</name>
<dbReference type="PROSITE" id="PS51257">
    <property type="entry name" value="PROKAR_LIPOPROTEIN"/>
    <property type="match status" value="1"/>
</dbReference>
<protein>
    <recommendedName>
        <fullName evidence="4">Lipoprotein</fullName>
    </recommendedName>
</protein>
<dbReference type="EMBL" id="DYUD01000014">
    <property type="protein sequence ID" value="HJG88648.1"/>
    <property type="molecule type" value="Genomic_DNA"/>
</dbReference>
<organism evidence="2 3">
    <name type="scientific">Barnesiella viscericola</name>
    <dbReference type="NCBI Taxonomy" id="397865"/>
    <lineage>
        <taxon>Bacteria</taxon>
        <taxon>Pseudomonadati</taxon>
        <taxon>Bacteroidota</taxon>
        <taxon>Bacteroidia</taxon>
        <taxon>Bacteroidales</taxon>
        <taxon>Barnesiellaceae</taxon>
        <taxon>Barnesiella</taxon>
    </lineage>
</organism>
<feature type="chain" id="PRO_5037508127" description="Lipoprotein" evidence="1">
    <location>
        <begin position="21"/>
        <end position="225"/>
    </location>
</feature>
<evidence type="ECO:0000313" key="2">
    <source>
        <dbReference type="EMBL" id="HJG88648.1"/>
    </source>
</evidence>
<accession>A0A921MQC1</accession>
<keyword evidence="1" id="KW-0732">Signal</keyword>
<dbReference type="AlphaFoldDB" id="A0A921MQC1"/>
<dbReference type="Proteomes" id="UP000757103">
    <property type="component" value="Unassembled WGS sequence"/>
</dbReference>
<reference evidence="2" key="2">
    <citation type="submission" date="2021-09" db="EMBL/GenBank/DDBJ databases">
        <authorList>
            <person name="Gilroy R."/>
        </authorList>
    </citation>
    <scope>NUCLEOTIDE SEQUENCE</scope>
    <source>
        <strain evidence="2">CHK121-7720</strain>
    </source>
</reference>
<dbReference type="RefSeq" id="WP_273305702.1">
    <property type="nucleotide sequence ID" value="NZ_DYUD01000014.1"/>
</dbReference>